<dbReference type="InterPro" id="IPR001753">
    <property type="entry name" value="Enoyl-CoA_hydra/iso"/>
</dbReference>
<dbReference type="EMBL" id="MU858464">
    <property type="protein sequence ID" value="KAK4206235.1"/>
    <property type="molecule type" value="Genomic_DNA"/>
</dbReference>
<reference evidence="2" key="2">
    <citation type="submission" date="2023-05" db="EMBL/GenBank/DDBJ databases">
        <authorList>
            <consortium name="Lawrence Berkeley National Laboratory"/>
            <person name="Steindorff A."/>
            <person name="Hensen N."/>
            <person name="Bonometti L."/>
            <person name="Westerberg I."/>
            <person name="Brannstrom I.O."/>
            <person name="Guillou S."/>
            <person name="Cros-Aarteil S."/>
            <person name="Calhoun S."/>
            <person name="Haridas S."/>
            <person name="Kuo A."/>
            <person name="Mondo S."/>
            <person name="Pangilinan J."/>
            <person name="Riley R."/>
            <person name="Labutti K."/>
            <person name="Andreopoulos B."/>
            <person name="Lipzen A."/>
            <person name="Chen C."/>
            <person name="Yanf M."/>
            <person name="Daum C."/>
            <person name="Ng V."/>
            <person name="Clum A."/>
            <person name="Ohm R."/>
            <person name="Martin F."/>
            <person name="Silar P."/>
            <person name="Natvig D."/>
            <person name="Lalanne C."/>
            <person name="Gautier V."/>
            <person name="Ament-Velasquez S.L."/>
            <person name="Kruys A."/>
            <person name="Hutchinson M.I."/>
            <person name="Powell A.J."/>
            <person name="Barry K."/>
            <person name="Miller A.N."/>
            <person name="Grigoriev I.V."/>
            <person name="Debuchy R."/>
            <person name="Gladieux P."/>
            <person name="Thoren M.H."/>
            <person name="Johannesson H."/>
        </authorList>
    </citation>
    <scope>NUCLEOTIDE SEQUENCE</scope>
    <source>
        <strain evidence="2">PSN293</strain>
    </source>
</reference>
<dbReference type="SUPFAM" id="SSF52096">
    <property type="entry name" value="ClpP/crotonase"/>
    <property type="match status" value="1"/>
</dbReference>
<evidence type="ECO:0000256" key="1">
    <source>
        <dbReference type="ARBA" id="ARBA00005254"/>
    </source>
</evidence>
<proteinExistence type="inferred from homology"/>
<keyword evidence="3" id="KW-1185">Reference proteome</keyword>
<dbReference type="AlphaFoldDB" id="A0AAN6XTC3"/>
<protein>
    <submittedName>
        <fullName evidence="2">ClpP/crotonase-like domain-containing protein</fullName>
    </submittedName>
</protein>
<dbReference type="PANTHER" id="PTHR43684">
    <property type="match status" value="1"/>
</dbReference>
<dbReference type="PANTHER" id="PTHR43684:SF4">
    <property type="entry name" value="ENOYL-COA HYDRATASE_ISOMERASE FAMILY PROTEIN (AFU_ORTHOLOGUE AFUA_1G01890)"/>
    <property type="match status" value="1"/>
</dbReference>
<comment type="caution">
    <text evidence="2">The sequence shown here is derived from an EMBL/GenBank/DDBJ whole genome shotgun (WGS) entry which is preliminary data.</text>
</comment>
<evidence type="ECO:0000313" key="3">
    <source>
        <dbReference type="Proteomes" id="UP001301769"/>
    </source>
</evidence>
<accession>A0AAN6XTC3</accession>
<dbReference type="Pfam" id="PF00378">
    <property type="entry name" value="ECH_1"/>
    <property type="match status" value="1"/>
</dbReference>
<dbReference type="Proteomes" id="UP001301769">
    <property type="component" value="Unassembled WGS sequence"/>
</dbReference>
<dbReference type="Gene3D" id="3.90.226.10">
    <property type="entry name" value="2-enoyl-CoA Hydratase, Chain A, domain 1"/>
    <property type="match status" value="1"/>
</dbReference>
<reference evidence="2" key="1">
    <citation type="journal article" date="2023" name="Mol. Phylogenet. Evol.">
        <title>Genome-scale phylogeny and comparative genomics of the fungal order Sordariales.</title>
        <authorList>
            <person name="Hensen N."/>
            <person name="Bonometti L."/>
            <person name="Westerberg I."/>
            <person name="Brannstrom I.O."/>
            <person name="Guillou S."/>
            <person name="Cros-Aarteil S."/>
            <person name="Calhoun S."/>
            <person name="Haridas S."/>
            <person name="Kuo A."/>
            <person name="Mondo S."/>
            <person name="Pangilinan J."/>
            <person name="Riley R."/>
            <person name="LaButti K."/>
            <person name="Andreopoulos B."/>
            <person name="Lipzen A."/>
            <person name="Chen C."/>
            <person name="Yan M."/>
            <person name="Daum C."/>
            <person name="Ng V."/>
            <person name="Clum A."/>
            <person name="Steindorff A."/>
            <person name="Ohm R.A."/>
            <person name="Martin F."/>
            <person name="Silar P."/>
            <person name="Natvig D.O."/>
            <person name="Lalanne C."/>
            <person name="Gautier V."/>
            <person name="Ament-Velasquez S.L."/>
            <person name="Kruys A."/>
            <person name="Hutchinson M.I."/>
            <person name="Powell A.J."/>
            <person name="Barry K."/>
            <person name="Miller A.N."/>
            <person name="Grigoriev I.V."/>
            <person name="Debuchy R."/>
            <person name="Gladieux P."/>
            <person name="Hiltunen Thoren M."/>
            <person name="Johannesson H."/>
        </authorList>
    </citation>
    <scope>NUCLEOTIDE SEQUENCE</scope>
    <source>
        <strain evidence="2">PSN293</strain>
    </source>
</reference>
<sequence>MSPPTDLKIPPSSYQTLPLKEITISHVPASSATATKVVILSFNRPHKFNAVTDTTLSEIELAYSNFSIDPRVRAIILTGTGKAFCAGADLEVGFGGIASYKTNESTKQSYRDRGGQVALAITRCVKPTIAAINGPAAGFGLTITLPATIRVASATAKVAMPFSRRGVVMESCAAFYLPRLVGLSKAMHIFTTGKTFPVTDPLVSELFSKILPTPEDTLKYAVELATEIAENTSLASTKLMRDMLLYGADTPEGAHLLDSRVFVELVGGRDNEEGVKSFMEKRKAEFVDGARGEEDIKKVVGGFWPWWDDKTENWDGGKRGLAKL</sequence>
<dbReference type="InterPro" id="IPR051053">
    <property type="entry name" value="ECH/Chromodomain_protein"/>
</dbReference>
<evidence type="ECO:0000313" key="2">
    <source>
        <dbReference type="EMBL" id="KAK4206235.1"/>
    </source>
</evidence>
<dbReference type="Gene3D" id="1.10.12.10">
    <property type="entry name" value="Lyase 2-enoyl-coa Hydratase, Chain A, domain 2"/>
    <property type="match status" value="1"/>
</dbReference>
<organism evidence="2 3">
    <name type="scientific">Rhypophila decipiens</name>
    <dbReference type="NCBI Taxonomy" id="261697"/>
    <lineage>
        <taxon>Eukaryota</taxon>
        <taxon>Fungi</taxon>
        <taxon>Dikarya</taxon>
        <taxon>Ascomycota</taxon>
        <taxon>Pezizomycotina</taxon>
        <taxon>Sordariomycetes</taxon>
        <taxon>Sordariomycetidae</taxon>
        <taxon>Sordariales</taxon>
        <taxon>Naviculisporaceae</taxon>
        <taxon>Rhypophila</taxon>
    </lineage>
</organism>
<dbReference type="InterPro" id="IPR014748">
    <property type="entry name" value="Enoyl-CoA_hydra_C"/>
</dbReference>
<comment type="similarity">
    <text evidence="1">Belongs to the enoyl-CoA hydratase/isomerase family.</text>
</comment>
<dbReference type="InterPro" id="IPR029045">
    <property type="entry name" value="ClpP/crotonase-like_dom_sf"/>
</dbReference>
<dbReference type="CDD" id="cd06558">
    <property type="entry name" value="crotonase-like"/>
    <property type="match status" value="1"/>
</dbReference>
<gene>
    <name evidence="2" type="ORF">QBC37DRAFT_435246</name>
</gene>
<name>A0AAN6XTC3_9PEZI</name>